<organism evidence="1 2">
    <name type="scientific">Ditylenchus dipsaci</name>
    <dbReference type="NCBI Taxonomy" id="166011"/>
    <lineage>
        <taxon>Eukaryota</taxon>
        <taxon>Metazoa</taxon>
        <taxon>Ecdysozoa</taxon>
        <taxon>Nematoda</taxon>
        <taxon>Chromadorea</taxon>
        <taxon>Rhabditida</taxon>
        <taxon>Tylenchina</taxon>
        <taxon>Tylenchomorpha</taxon>
        <taxon>Sphaerularioidea</taxon>
        <taxon>Anguinidae</taxon>
        <taxon>Anguininae</taxon>
        <taxon>Ditylenchus</taxon>
    </lineage>
</organism>
<name>A0A915EDI3_9BILA</name>
<reference evidence="2" key="1">
    <citation type="submission" date="2022-11" db="UniProtKB">
        <authorList>
            <consortium name="WormBaseParasite"/>
        </authorList>
    </citation>
    <scope>IDENTIFICATION</scope>
</reference>
<keyword evidence="1" id="KW-1185">Reference proteome</keyword>
<accession>A0A915EDI3</accession>
<dbReference type="AlphaFoldDB" id="A0A915EDI3"/>
<proteinExistence type="predicted"/>
<evidence type="ECO:0000313" key="2">
    <source>
        <dbReference type="WBParaSite" id="jg4149"/>
    </source>
</evidence>
<dbReference type="WBParaSite" id="jg4149">
    <property type="protein sequence ID" value="jg4149"/>
    <property type="gene ID" value="jg4149"/>
</dbReference>
<evidence type="ECO:0000313" key="1">
    <source>
        <dbReference type="Proteomes" id="UP000887574"/>
    </source>
</evidence>
<dbReference type="Proteomes" id="UP000887574">
    <property type="component" value="Unplaced"/>
</dbReference>
<protein>
    <submittedName>
        <fullName evidence="2">Uncharacterized protein</fullName>
    </submittedName>
</protein>
<sequence>MFLHALIITNKLSLKTILSKSAVRKQVRRIRIRNRIPVVEARRVEDVQIPAAMELWKVRIELTTLLRLRVENCRMLWEWNIPPSVDFWQI</sequence>